<gene>
    <name evidence="1" type="ORF">OXD698_LOCUS53784</name>
</gene>
<dbReference type="EMBL" id="CAJOAZ010031491">
    <property type="protein sequence ID" value="CAF4440438.1"/>
    <property type="molecule type" value="Genomic_DNA"/>
</dbReference>
<sequence>DAPLHPVAHIHVSGAVHVPPFWQPPMHTAERKKAQP</sequence>
<feature type="non-terminal residue" evidence="1">
    <location>
        <position position="1"/>
    </location>
</feature>
<dbReference type="Proteomes" id="UP000663844">
    <property type="component" value="Unassembled WGS sequence"/>
</dbReference>
<proteinExistence type="predicted"/>
<accession>A0A820RUU3</accession>
<name>A0A820RUU3_9BILA</name>
<dbReference type="AlphaFoldDB" id="A0A820RUU3"/>
<evidence type="ECO:0000313" key="2">
    <source>
        <dbReference type="Proteomes" id="UP000663844"/>
    </source>
</evidence>
<evidence type="ECO:0000313" key="1">
    <source>
        <dbReference type="EMBL" id="CAF4440438.1"/>
    </source>
</evidence>
<comment type="caution">
    <text evidence="1">The sequence shown here is derived from an EMBL/GenBank/DDBJ whole genome shotgun (WGS) entry which is preliminary data.</text>
</comment>
<organism evidence="1 2">
    <name type="scientific">Adineta steineri</name>
    <dbReference type="NCBI Taxonomy" id="433720"/>
    <lineage>
        <taxon>Eukaryota</taxon>
        <taxon>Metazoa</taxon>
        <taxon>Spiralia</taxon>
        <taxon>Gnathifera</taxon>
        <taxon>Rotifera</taxon>
        <taxon>Eurotatoria</taxon>
        <taxon>Bdelloidea</taxon>
        <taxon>Adinetida</taxon>
        <taxon>Adinetidae</taxon>
        <taxon>Adineta</taxon>
    </lineage>
</organism>
<protein>
    <submittedName>
        <fullName evidence="1">Uncharacterized protein</fullName>
    </submittedName>
</protein>
<reference evidence="1" key="1">
    <citation type="submission" date="2021-02" db="EMBL/GenBank/DDBJ databases">
        <authorList>
            <person name="Nowell W R."/>
        </authorList>
    </citation>
    <scope>NUCLEOTIDE SEQUENCE</scope>
</reference>